<keyword evidence="3" id="KW-1185">Reference proteome</keyword>
<dbReference type="Gene3D" id="3.40.50.1000">
    <property type="entry name" value="HAD superfamily/HAD-like"/>
    <property type="match status" value="1"/>
</dbReference>
<gene>
    <name evidence="2" type="ORF">GCM10009038_00170</name>
</gene>
<sequence>MKVLVWNSLWQSQNDPFFFKNCFVKHLHPQAQMLSACGFDVDVAVPAWFMQGLQREESINYIEVEYGEALEVVNGLVDPHEEFYRGAQKYINNVAEFLTAKLSGEYDVILLWENPVPYLELLYPNAVIVHQMPGFFSRPPYPHTVAFDVKGLYKNSSLASNFNYLTELEITDTDLEIVRKFKNQVRQAINEIQPFDLVSLGTNNSETLTLLPLQTSAHYAFAVDSKWKSQQELMLSFAAQCEPKEGVVVTQYISPHASEQPLNQNTYSLIKKNWPNLIYDKKFDEIGSSSQYLLPLIDSVAGFSSSLLIQALAWDKKIYPLEGSYLSEVAKYLNNGDGNSDRFLAILLKYLQPLASKVTTDDAFLRNLLEKLVEAKASAGTQEKSYINFSDVCAGYDEELLESFRPHAVSKTLLNSNPIKAAEANDFNKFRRAVAKNTVDIVSFDVFDTLVCRGTETPADVYNFLESLLIKKIGWKFEGFYKVRISSELKARAANPQGEISLDDIYAYVGEHYSLDANTLSEIAEYEIELELQLIRARPFGKKLWNIARESAKNIIFVSDMYHSHEFVSKVLTRCGYLFDEDELFVSSNYNKRKKTGELFDEINSQGHPLKRMLHVGDNKAADHDIPKSKGCDVFRIPRSIDRMRRNPYYKKLFNPRVGSGEKARSAVAGMLSYGLFDQSSGKYEERTLFMKSAYRLGYAALGPLLFGYATWLKRKAESDGIDTLYFLAREGKVIKSVFDLINENVGEVKIKTLYLYCSRRAVRVAAIKSIDDVISIAAQPFSAGVALSKLIKDRFGYFLTKADLENTNVGFFSHKQLDYTLNTEDETKVSFVALCRELADKIIQSARVERAHYLEYLSSVGFADQQNPAVVDVGWKANMQGALSKLIDKPVCGYYFATLQGAERWELSGNKLSSYGATYAGGETTCPIVNNRHLTEFLLCCSDRSLESISYKKDGLDPVFKDDGDSESRRKFIDVLHYGAVAYTTNIVDFYGSALEFVQVNKELASEVISHYFSSPTVHDAEIISQLEFEDSFGGVVGKKIVSLDGPESVWQQGKKVLNAGLANSSENANTQPRGGAKTEGDSKVSQQSAPEVKRRERLLKLESFIVRKTSTDKQYNKYLRDPELYFSDSALALFRWWAPKREKYTT</sequence>
<dbReference type="EMBL" id="BMZI01000001">
    <property type="protein sequence ID" value="GHB06970.1"/>
    <property type="molecule type" value="Genomic_DNA"/>
</dbReference>
<evidence type="ECO:0000313" key="3">
    <source>
        <dbReference type="Proteomes" id="UP000646745"/>
    </source>
</evidence>
<proteinExistence type="predicted"/>
<dbReference type="Gene3D" id="1.10.150.400">
    <property type="match status" value="1"/>
</dbReference>
<organism evidence="2 3">
    <name type="scientific">Salinicola rhizosphaerae</name>
    <dbReference type="NCBI Taxonomy" id="1443141"/>
    <lineage>
        <taxon>Bacteria</taxon>
        <taxon>Pseudomonadati</taxon>
        <taxon>Pseudomonadota</taxon>
        <taxon>Gammaproteobacteria</taxon>
        <taxon>Oceanospirillales</taxon>
        <taxon>Halomonadaceae</taxon>
        <taxon>Salinicola</taxon>
    </lineage>
</organism>
<accession>A0ABQ3DRZ9</accession>
<evidence type="ECO:0008006" key="4">
    <source>
        <dbReference type="Google" id="ProtNLM"/>
    </source>
</evidence>
<evidence type="ECO:0000313" key="2">
    <source>
        <dbReference type="EMBL" id="GHB06970.1"/>
    </source>
</evidence>
<protein>
    <recommendedName>
        <fullName evidence="4">HAD family hydrolase</fullName>
    </recommendedName>
</protein>
<dbReference type="InterPro" id="IPR023214">
    <property type="entry name" value="HAD_sf"/>
</dbReference>
<evidence type="ECO:0000256" key="1">
    <source>
        <dbReference type="SAM" id="MobiDB-lite"/>
    </source>
</evidence>
<feature type="region of interest" description="Disordered" evidence="1">
    <location>
        <begin position="1063"/>
        <end position="1094"/>
    </location>
</feature>
<feature type="compositionally biased region" description="Polar residues" evidence="1">
    <location>
        <begin position="1063"/>
        <end position="1074"/>
    </location>
</feature>
<reference evidence="3" key="1">
    <citation type="journal article" date="2019" name="Int. J. Syst. Evol. Microbiol.">
        <title>The Global Catalogue of Microorganisms (GCM) 10K type strain sequencing project: providing services to taxonomists for standard genome sequencing and annotation.</title>
        <authorList>
            <consortium name="The Broad Institute Genomics Platform"/>
            <consortium name="The Broad Institute Genome Sequencing Center for Infectious Disease"/>
            <person name="Wu L."/>
            <person name="Ma J."/>
        </authorList>
    </citation>
    <scope>NUCLEOTIDE SEQUENCE [LARGE SCALE GENOMIC DNA]</scope>
    <source>
        <strain evidence="3">KCTC 32998</strain>
    </source>
</reference>
<comment type="caution">
    <text evidence="2">The sequence shown here is derived from an EMBL/GenBank/DDBJ whole genome shotgun (WGS) entry which is preliminary data.</text>
</comment>
<name>A0ABQ3DRZ9_9GAMM</name>
<dbReference type="RefSeq" id="WP_189442570.1">
    <property type="nucleotide sequence ID" value="NZ_BMZI01000001.1"/>
</dbReference>
<dbReference type="Proteomes" id="UP000646745">
    <property type="component" value="Unassembled WGS sequence"/>
</dbReference>